<dbReference type="PANTHER" id="PTHR47966:SF51">
    <property type="entry name" value="BETA-SITE APP-CLEAVING ENZYME, ISOFORM A-RELATED"/>
    <property type="match status" value="1"/>
</dbReference>
<dbReference type="Pfam" id="PF00026">
    <property type="entry name" value="Asp"/>
    <property type="match status" value="1"/>
</dbReference>
<feature type="domain" description="Peptidase A1" evidence="4">
    <location>
        <begin position="1"/>
        <end position="275"/>
    </location>
</feature>
<comment type="similarity">
    <text evidence="1 3">Belongs to the peptidase A1 family.</text>
</comment>
<dbReference type="InterPro" id="IPR001461">
    <property type="entry name" value="Aspartic_peptidase_A1"/>
</dbReference>
<dbReference type="CDD" id="cd05471">
    <property type="entry name" value="pepsin_like"/>
    <property type="match status" value="1"/>
</dbReference>
<keyword evidence="3" id="KW-0645">Protease</keyword>
<name>A0A9P8CX91_MORAP</name>
<dbReference type="SUPFAM" id="SSF50630">
    <property type="entry name" value="Acid proteases"/>
    <property type="match status" value="1"/>
</dbReference>
<dbReference type="Gene3D" id="2.40.70.10">
    <property type="entry name" value="Acid Proteases"/>
    <property type="match status" value="2"/>
</dbReference>
<dbReference type="PROSITE" id="PS51767">
    <property type="entry name" value="PEPTIDASE_A1"/>
    <property type="match status" value="1"/>
</dbReference>
<sequence>YGSGSFSGKEYLDQVTLGSELVLRNQSIGVASTAKGFDNVDGILGLGPAELTKGTLSPDNGDTIPTVVNTMFTQNSIGAQVFGISFEPITSSNGTQMNGEISFGGVDSSKYTGEITYTPITSTSPASTFWGIDAYATYGTEAEPGTTILPSTAGIVDSGTTLLLLASDAYERFVTATGAVHDQTTGLLSLTPSQFDNLRPLLFHINGKAFEMTPNALIWPRSLNTLIGGRTDGIYLIVQDLKTLSGQGLDFILGQVFMERIYTVHDIAKKRMGFATTPHTHDTTN</sequence>
<keyword evidence="3" id="KW-0378">Hydrolase</keyword>
<protein>
    <recommendedName>
        <fullName evidence="4">Peptidase A1 domain-containing protein</fullName>
    </recommendedName>
</protein>
<evidence type="ECO:0000256" key="3">
    <source>
        <dbReference type="RuleBase" id="RU000454"/>
    </source>
</evidence>
<dbReference type="InterPro" id="IPR034164">
    <property type="entry name" value="Pepsin-like_dom"/>
</dbReference>
<dbReference type="GO" id="GO:0006508">
    <property type="term" value="P:proteolysis"/>
    <property type="evidence" value="ECO:0007669"/>
    <property type="project" value="UniProtKB-KW"/>
</dbReference>
<reference evidence="5" key="1">
    <citation type="submission" date="2021-07" db="EMBL/GenBank/DDBJ databases">
        <title>Draft genome of Mortierella alpina, strain LL118, isolated from an aspen leaf litter sample.</title>
        <authorList>
            <person name="Yang S."/>
            <person name="Vinatzer B.A."/>
        </authorList>
    </citation>
    <scope>NUCLEOTIDE SEQUENCE</scope>
    <source>
        <strain evidence="5">LL118</strain>
    </source>
</reference>
<evidence type="ECO:0000256" key="2">
    <source>
        <dbReference type="ARBA" id="ARBA00022750"/>
    </source>
</evidence>
<dbReference type="PANTHER" id="PTHR47966">
    <property type="entry name" value="BETA-SITE APP-CLEAVING ENZYME, ISOFORM A-RELATED"/>
    <property type="match status" value="1"/>
</dbReference>
<dbReference type="EMBL" id="JAIFTL010000118">
    <property type="protein sequence ID" value="KAG9323032.1"/>
    <property type="molecule type" value="Genomic_DNA"/>
</dbReference>
<dbReference type="Proteomes" id="UP000717515">
    <property type="component" value="Unassembled WGS sequence"/>
</dbReference>
<dbReference type="InterPro" id="IPR001969">
    <property type="entry name" value="Aspartic_peptidase_AS"/>
</dbReference>
<evidence type="ECO:0000259" key="4">
    <source>
        <dbReference type="PROSITE" id="PS51767"/>
    </source>
</evidence>
<evidence type="ECO:0000313" key="6">
    <source>
        <dbReference type="Proteomes" id="UP000717515"/>
    </source>
</evidence>
<dbReference type="AlphaFoldDB" id="A0A9P8CX91"/>
<comment type="caution">
    <text evidence="5">The sequence shown here is derived from an EMBL/GenBank/DDBJ whole genome shotgun (WGS) entry which is preliminary data.</text>
</comment>
<proteinExistence type="inferred from homology"/>
<dbReference type="InterPro" id="IPR021109">
    <property type="entry name" value="Peptidase_aspartic_dom_sf"/>
</dbReference>
<dbReference type="InterPro" id="IPR033121">
    <property type="entry name" value="PEPTIDASE_A1"/>
</dbReference>
<feature type="non-terminal residue" evidence="5">
    <location>
        <position position="1"/>
    </location>
</feature>
<keyword evidence="2 3" id="KW-0064">Aspartyl protease</keyword>
<dbReference type="PROSITE" id="PS00141">
    <property type="entry name" value="ASP_PROTEASE"/>
    <property type="match status" value="1"/>
</dbReference>
<organism evidence="5 6">
    <name type="scientific">Mortierella alpina</name>
    <name type="common">Oleaginous fungus</name>
    <name type="synonym">Mortierella renispora</name>
    <dbReference type="NCBI Taxonomy" id="64518"/>
    <lineage>
        <taxon>Eukaryota</taxon>
        <taxon>Fungi</taxon>
        <taxon>Fungi incertae sedis</taxon>
        <taxon>Mucoromycota</taxon>
        <taxon>Mortierellomycotina</taxon>
        <taxon>Mortierellomycetes</taxon>
        <taxon>Mortierellales</taxon>
        <taxon>Mortierellaceae</taxon>
        <taxon>Mortierella</taxon>
    </lineage>
</organism>
<gene>
    <name evidence="5" type="ORF">KVV02_001687</name>
</gene>
<dbReference type="GO" id="GO:0004190">
    <property type="term" value="F:aspartic-type endopeptidase activity"/>
    <property type="evidence" value="ECO:0007669"/>
    <property type="project" value="UniProtKB-KW"/>
</dbReference>
<dbReference type="PRINTS" id="PR00792">
    <property type="entry name" value="PEPSIN"/>
</dbReference>
<evidence type="ECO:0000256" key="1">
    <source>
        <dbReference type="ARBA" id="ARBA00007447"/>
    </source>
</evidence>
<accession>A0A9P8CX91</accession>
<evidence type="ECO:0000313" key="5">
    <source>
        <dbReference type="EMBL" id="KAG9323032.1"/>
    </source>
</evidence>